<evidence type="ECO:0000256" key="1">
    <source>
        <dbReference type="ARBA" id="ARBA00007057"/>
    </source>
</evidence>
<comment type="caution">
    <text evidence="4">The sequence shown here is derived from an EMBL/GenBank/DDBJ whole genome shotgun (WGS) entry which is preliminary data.</text>
</comment>
<dbReference type="EMBL" id="CATQJL010000305">
    <property type="protein sequence ID" value="CAJ0602693.1"/>
    <property type="molecule type" value="Genomic_DNA"/>
</dbReference>
<keyword evidence="5" id="KW-1185">Reference proteome</keyword>
<gene>
    <name evidence="4" type="ORF">CYNAS_LOCUS14676</name>
</gene>
<evidence type="ECO:0000313" key="4">
    <source>
        <dbReference type="EMBL" id="CAJ0602693.1"/>
    </source>
</evidence>
<name>A0AA36H327_CYLNA</name>
<proteinExistence type="inferred from homology"/>
<evidence type="ECO:0000256" key="2">
    <source>
        <dbReference type="ARBA" id="ARBA00023158"/>
    </source>
</evidence>
<evidence type="ECO:0000313" key="5">
    <source>
        <dbReference type="Proteomes" id="UP001176961"/>
    </source>
</evidence>
<accession>A0AA36H327</accession>
<dbReference type="Pfam" id="PF13017">
    <property type="entry name" value="Maelstrom"/>
    <property type="match status" value="1"/>
</dbReference>
<dbReference type="AlphaFoldDB" id="A0AA36H327"/>
<sequence>MSTECGFSLYAEHLGGKLGGARSPICDLLYERARPAWQKLTAHEKQIWINRAMELARLDPRRRCFEIQTNTAARNRQYTPRRRRRAEQRSEDFRRLPFIPDDEVEEDEFFSVGEPVITAADGDVYLDQFFTSKFESDRAMVREAILNQTDGCVEKIKELRFLLAAVQTFGNVDGMCPMAEYAMNEFNLRDGVVDRFTTVVGPWQISNDIQRSRAEFHSNETHRIPLNVNATQMDKRQLVMEILGRCEPDIARKQGIRVGLYTDEAEDLDDRFNRLYVGDKNPYWLANEDGRRWIICLKQEYRNMLAANQHLARCLGLDYAGFPTADDRYVLADAFLAGLADCLQGEAVAEANGWLAALGKHLPEEFATPWERSGELFCARHRPERNSCCATVTASRATFIILYAVEQLLK</sequence>
<organism evidence="4 5">
    <name type="scientific">Cylicocyclus nassatus</name>
    <name type="common">Nematode worm</name>
    <dbReference type="NCBI Taxonomy" id="53992"/>
    <lineage>
        <taxon>Eukaryota</taxon>
        <taxon>Metazoa</taxon>
        <taxon>Ecdysozoa</taxon>
        <taxon>Nematoda</taxon>
        <taxon>Chromadorea</taxon>
        <taxon>Rhabditida</taxon>
        <taxon>Rhabditina</taxon>
        <taxon>Rhabditomorpha</taxon>
        <taxon>Strongyloidea</taxon>
        <taxon>Strongylidae</taxon>
        <taxon>Cylicocyclus</taxon>
    </lineage>
</organism>
<keyword evidence="2" id="KW-0943">RNA-mediated gene silencing</keyword>
<feature type="domain" description="Maelstrom" evidence="3">
    <location>
        <begin position="173"/>
        <end position="253"/>
    </location>
</feature>
<dbReference type="InterPro" id="IPR024970">
    <property type="entry name" value="Maelstrom"/>
</dbReference>
<dbReference type="GO" id="GO:0060964">
    <property type="term" value="P:regulation of miRNA-mediated gene silencing"/>
    <property type="evidence" value="ECO:0007669"/>
    <property type="project" value="InterPro"/>
</dbReference>
<dbReference type="GO" id="GO:0031047">
    <property type="term" value="P:regulatory ncRNA-mediated gene silencing"/>
    <property type="evidence" value="ECO:0007669"/>
    <property type="project" value="UniProtKB-KW"/>
</dbReference>
<reference evidence="4" key="1">
    <citation type="submission" date="2023-07" db="EMBL/GenBank/DDBJ databases">
        <authorList>
            <consortium name="CYATHOMIX"/>
        </authorList>
    </citation>
    <scope>NUCLEOTIDE SEQUENCE</scope>
    <source>
        <strain evidence="4">N/A</strain>
    </source>
</reference>
<protein>
    <recommendedName>
        <fullName evidence="3">Maelstrom domain-containing protein</fullName>
    </recommendedName>
</protein>
<evidence type="ECO:0000259" key="3">
    <source>
        <dbReference type="Pfam" id="PF13017"/>
    </source>
</evidence>
<dbReference type="Proteomes" id="UP001176961">
    <property type="component" value="Unassembled WGS sequence"/>
</dbReference>
<comment type="similarity">
    <text evidence="1">Belongs to the maelstrom family.</text>
</comment>